<dbReference type="Proteomes" id="UP001054857">
    <property type="component" value="Unassembled WGS sequence"/>
</dbReference>
<gene>
    <name evidence="3" type="ORF">Agub_g10128</name>
</gene>
<dbReference type="PANTHER" id="PTHR36763">
    <property type="entry name" value="EXPRESSED PROTEIN"/>
    <property type="match status" value="1"/>
</dbReference>
<keyword evidence="4" id="KW-1185">Reference proteome</keyword>
<dbReference type="PANTHER" id="PTHR36763:SF1">
    <property type="entry name" value="EXPRESSED PROTEIN"/>
    <property type="match status" value="1"/>
</dbReference>
<sequence>MQWLNSLVSEYEGRPLQKSGMLTKEQLIKFFQDSAQQFNNPEFKQLLSVAMKTRGPGTAEEIINGMQRQILENMGVQGDFGLNCLARVNGVYGNDAAFLRLFYEHVQKEEMVLDEAEMPESAFRSKYEQLNRYREEMEARLEKLNGMSQEQRNVYLSNVYKEMLARGIGGGECCSNPNGCSHRQPGGPQLPAPEMEAPAVAQPEGGAAAIGPGGPSVMSEAEQLAFFASLNGPGKQ</sequence>
<keyword evidence="1" id="KW-0175">Coiled coil</keyword>
<evidence type="ECO:0000313" key="3">
    <source>
        <dbReference type="EMBL" id="GFR48263.1"/>
    </source>
</evidence>
<organism evidence="3 4">
    <name type="scientific">Astrephomene gubernaculifera</name>
    <dbReference type="NCBI Taxonomy" id="47775"/>
    <lineage>
        <taxon>Eukaryota</taxon>
        <taxon>Viridiplantae</taxon>
        <taxon>Chlorophyta</taxon>
        <taxon>core chlorophytes</taxon>
        <taxon>Chlorophyceae</taxon>
        <taxon>CS clade</taxon>
        <taxon>Chlamydomonadales</taxon>
        <taxon>Astrephomenaceae</taxon>
        <taxon>Astrephomene</taxon>
    </lineage>
</organism>
<dbReference type="AlphaFoldDB" id="A0AAD3DX55"/>
<evidence type="ECO:0000256" key="1">
    <source>
        <dbReference type="SAM" id="Coils"/>
    </source>
</evidence>
<feature type="coiled-coil region" evidence="1">
    <location>
        <begin position="127"/>
        <end position="154"/>
    </location>
</feature>
<evidence type="ECO:0000313" key="4">
    <source>
        <dbReference type="Proteomes" id="UP001054857"/>
    </source>
</evidence>
<name>A0AAD3DX55_9CHLO</name>
<reference evidence="3 4" key="1">
    <citation type="journal article" date="2021" name="Sci. Rep.">
        <title>Genome sequencing of the multicellular alga Astrephomene provides insights into convergent evolution of germ-soma differentiation.</title>
        <authorList>
            <person name="Yamashita S."/>
            <person name="Yamamoto K."/>
            <person name="Matsuzaki R."/>
            <person name="Suzuki S."/>
            <person name="Yamaguchi H."/>
            <person name="Hirooka S."/>
            <person name="Minakuchi Y."/>
            <person name="Miyagishima S."/>
            <person name="Kawachi M."/>
            <person name="Toyoda A."/>
            <person name="Nozaki H."/>
        </authorList>
    </citation>
    <scope>NUCLEOTIDE SEQUENCE [LARGE SCALE GENOMIC DNA]</scope>
    <source>
        <strain evidence="3 4">NIES-4017</strain>
    </source>
</reference>
<protein>
    <submittedName>
        <fullName evidence="3">Uncharacterized protein</fullName>
    </submittedName>
</protein>
<comment type="caution">
    <text evidence="3">The sequence shown here is derived from an EMBL/GenBank/DDBJ whole genome shotgun (WGS) entry which is preliminary data.</text>
</comment>
<dbReference type="EMBL" id="BMAR01000022">
    <property type="protein sequence ID" value="GFR48263.1"/>
    <property type="molecule type" value="Genomic_DNA"/>
</dbReference>
<proteinExistence type="predicted"/>
<evidence type="ECO:0000256" key="2">
    <source>
        <dbReference type="SAM" id="MobiDB-lite"/>
    </source>
</evidence>
<feature type="region of interest" description="Disordered" evidence="2">
    <location>
        <begin position="181"/>
        <end position="216"/>
    </location>
</feature>
<accession>A0AAD3DX55</accession>